<evidence type="ECO:0000256" key="1">
    <source>
        <dbReference type="SAM" id="MobiDB-lite"/>
    </source>
</evidence>
<dbReference type="RefSeq" id="WP_343062836.1">
    <property type="nucleotide sequence ID" value="NZ_JACCAE010000001.1"/>
</dbReference>
<evidence type="ECO:0000313" key="4">
    <source>
        <dbReference type="Proteomes" id="UP000554054"/>
    </source>
</evidence>
<dbReference type="EMBL" id="JACCAE010000001">
    <property type="protein sequence ID" value="NYF98490.1"/>
    <property type="molecule type" value="Genomic_DNA"/>
</dbReference>
<name>A0A852VST4_9MICO</name>
<accession>A0A852VST4</accession>
<dbReference type="Proteomes" id="UP000554054">
    <property type="component" value="Unassembled WGS sequence"/>
</dbReference>
<evidence type="ECO:0008006" key="5">
    <source>
        <dbReference type="Google" id="ProtNLM"/>
    </source>
</evidence>
<sequence length="134" mass="14392">MPNKYRARHPVAPSRDEGSTDVGNMVWKLLGTGSAIVAGIVSKKVITAIWKKTGHDSEIDPTNPDIPFGEALAYAALVGLAVGLARTFTTRQAAAIYQRSAGHLPKPMRENIEAEMAEGGRNATDISAHNRKRS</sequence>
<organism evidence="3 4">
    <name type="scientific">Janibacter cremeus</name>
    <dbReference type="NCBI Taxonomy" id="1285192"/>
    <lineage>
        <taxon>Bacteria</taxon>
        <taxon>Bacillati</taxon>
        <taxon>Actinomycetota</taxon>
        <taxon>Actinomycetes</taxon>
        <taxon>Micrococcales</taxon>
        <taxon>Intrasporangiaceae</taxon>
        <taxon>Janibacter</taxon>
    </lineage>
</organism>
<dbReference type="Pfam" id="PF14019">
    <property type="entry name" value="DUF4235"/>
    <property type="match status" value="1"/>
</dbReference>
<feature type="region of interest" description="Disordered" evidence="1">
    <location>
        <begin position="115"/>
        <end position="134"/>
    </location>
</feature>
<reference evidence="3 4" key="1">
    <citation type="submission" date="2020-07" db="EMBL/GenBank/DDBJ databases">
        <title>Sequencing the genomes of 1000 actinobacteria strains.</title>
        <authorList>
            <person name="Klenk H.-P."/>
        </authorList>
    </citation>
    <scope>NUCLEOTIDE SEQUENCE [LARGE SCALE GENOMIC DNA]</scope>
    <source>
        <strain evidence="3 4">DSM 26154</strain>
    </source>
</reference>
<gene>
    <name evidence="3" type="ORF">BJY20_001882</name>
</gene>
<dbReference type="InterPro" id="IPR025329">
    <property type="entry name" value="DUF4235"/>
</dbReference>
<keyword evidence="4" id="KW-1185">Reference proteome</keyword>
<keyword evidence="2" id="KW-0812">Transmembrane</keyword>
<feature type="transmembrane region" description="Helical" evidence="2">
    <location>
        <begin position="71"/>
        <end position="89"/>
    </location>
</feature>
<proteinExistence type="predicted"/>
<dbReference type="AlphaFoldDB" id="A0A852VST4"/>
<keyword evidence="2" id="KW-1133">Transmembrane helix</keyword>
<protein>
    <recommendedName>
        <fullName evidence="5">DUF4235 domain-containing protein</fullName>
    </recommendedName>
</protein>
<evidence type="ECO:0000256" key="2">
    <source>
        <dbReference type="SAM" id="Phobius"/>
    </source>
</evidence>
<evidence type="ECO:0000313" key="3">
    <source>
        <dbReference type="EMBL" id="NYF98490.1"/>
    </source>
</evidence>
<keyword evidence="2" id="KW-0472">Membrane</keyword>
<comment type="caution">
    <text evidence="3">The sequence shown here is derived from an EMBL/GenBank/DDBJ whole genome shotgun (WGS) entry which is preliminary data.</text>
</comment>